<accession>A0A385UJS8</accession>
<sequence>MEFFLTETEQDMLGRDLHTLEVLGPRVADMMVPSTPASGTNAGRPAKRGGSRPPVVIHVLDAKIDAGVVLAKLATRLVMTVGQAEVGSPGTNEIAGLAAWLHQHVLIIAAQPWARERALEVARVARRVADLVDPPPPVDAPPPPRALGPHPPPDQSPSPSGACSPGQAGRGAVAEGEGVLGVRWEHAGFAFGSSRQVEEAARLLGEPVSRTTIRKWAREGHVVAHLQDDGTQLYSLAEVLEHARRWRLQLDEASS</sequence>
<evidence type="ECO:0000256" key="1">
    <source>
        <dbReference type="SAM" id="MobiDB-lite"/>
    </source>
</evidence>
<feature type="region of interest" description="Disordered" evidence="1">
    <location>
        <begin position="131"/>
        <end position="171"/>
    </location>
</feature>
<organism evidence="2 3">
    <name type="scientific">Corynebacterium phage Juicebox</name>
    <dbReference type="NCBI Taxonomy" id="2301600"/>
    <lineage>
        <taxon>Viruses</taxon>
        <taxon>Duplodnaviria</taxon>
        <taxon>Heunggongvirae</taxon>
        <taxon>Uroviricota</taxon>
        <taxon>Caudoviricetes</taxon>
        <taxon>Juiceboxvirus</taxon>
        <taxon>Juiceboxvirus juicebox</taxon>
    </lineage>
</organism>
<reference evidence="3" key="1">
    <citation type="submission" date="2018-08" db="EMBL/GenBank/DDBJ databases">
        <authorList>
            <person name="Pathak A."/>
            <person name="Staton O.A."/>
            <person name="Aldaher A.R."/>
            <person name="Baird K.M."/>
            <person name="Borah A."/>
            <person name="Haggard G.E."/>
            <person name="Meesala S."/>
            <person name="Nealy S.L."/>
            <person name="Ramdas R."/>
            <person name="Rocha M."/>
            <person name="Sristi D."/>
            <person name="Thukral S."/>
            <person name="Walls C.E."/>
            <person name="Waqas M."/>
            <person name="Williams M.R."/>
            <person name="Winters A.K."/>
            <person name="Sahawneh K.J."/>
            <person name="Monti D.L."/>
            <person name="Garlena R.A."/>
            <person name="Russell D.A."/>
            <person name="Pope W.H."/>
            <person name="Jacobs-Sera D."/>
            <person name="Hatfull G.F."/>
        </authorList>
    </citation>
    <scope>NUCLEOTIDE SEQUENCE [LARGE SCALE GENOMIC DNA]</scope>
</reference>
<dbReference type="GeneID" id="55003899"/>
<protein>
    <submittedName>
        <fullName evidence="2">Uncharacterized protein</fullName>
    </submittedName>
</protein>
<evidence type="ECO:0000313" key="3">
    <source>
        <dbReference type="Proteomes" id="UP000281572"/>
    </source>
</evidence>
<name>A0A385UJS8_9CAUD</name>
<keyword evidence="3" id="KW-1185">Reference proteome</keyword>
<dbReference type="KEGG" id="vg:55003899"/>
<dbReference type="EMBL" id="MH727550">
    <property type="protein sequence ID" value="AYB69487.1"/>
    <property type="molecule type" value="Genomic_DNA"/>
</dbReference>
<feature type="compositionally biased region" description="Pro residues" evidence="1">
    <location>
        <begin position="133"/>
        <end position="156"/>
    </location>
</feature>
<dbReference type="Proteomes" id="UP000281572">
    <property type="component" value="Segment"/>
</dbReference>
<proteinExistence type="predicted"/>
<dbReference type="RefSeq" id="YP_009812827.1">
    <property type="nucleotide sequence ID" value="NC_048070.1"/>
</dbReference>
<evidence type="ECO:0000313" key="2">
    <source>
        <dbReference type="EMBL" id="AYB69487.1"/>
    </source>
</evidence>
<gene>
    <name evidence="2" type="primary">58</name>
    <name evidence="2" type="ORF">JUICEBOX_58</name>
</gene>